<keyword evidence="3" id="KW-0430">Lectin</keyword>
<evidence type="ECO:0000256" key="8">
    <source>
        <dbReference type="ARBA" id="ARBA00023319"/>
    </source>
</evidence>
<feature type="non-terminal residue" evidence="11">
    <location>
        <position position="271"/>
    </location>
</feature>
<dbReference type="Proteomes" id="UP001529510">
    <property type="component" value="Unassembled WGS sequence"/>
</dbReference>
<dbReference type="EMBL" id="JAMKFB020000015">
    <property type="protein sequence ID" value="KAL0174774.1"/>
    <property type="molecule type" value="Genomic_DNA"/>
</dbReference>
<evidence type="ECO:0000256" key="9">
    <source>
        <dbReference type="ARBA" id="ARBA00038361"/>
    </source>
</evidence>
<keyword evidence="12" id="KW-1185">Reference proteome</keyword>
<dbReference type="PANTHER" id="PTHR12035">
    <property type="entry name" value="SIALIC ACID BINDING IMMUNOGLOBULIN-LIKE LECTIN"/>
    <property type="match status" value="1"/>
</dbReference>
<dbReference type="InterPro" id="IPR013783">
    <property type="entry name" value="Ig-like_fold"/>
</dbReference>
<evidence type="ECO:0000256" key="7">
    <source>
        <dbReference type="ARBA" id="ARBA00023157"/>
    </source>
</evidence>
<name>A0ABD0PLM9_CIRMR</name>
<dbReference type="FunFam" id="2.60.40.10:FF:000032">
    <property type="entry name" value="palladin isoform X1"/>
    <property type="match status" value="1"/>
</dbReference>
<dbReference type="InterPro" id="IPR003598">
    <property type="entry name" value="Ig_sub2"/>
</dbReference>
<dbReference type="SMART" id="SM00408">
    <property type="entry name" value="IGc2"/>
    <property type="match status" value="2"/>
</dbReference>
<keyword evidence="2" id="KW-0812">Transmembrane</keyword>
<evidence type="ECO:0000256" key="3">
    <source>
        <dbReference type="ARBA" id="ARBA00022734"/>
    </source>
</evidence>
<dbReference type="SMART" id="SM00409">
    <property type="entry name" value="IG"/>
    <property type="match status" value="2"/>
</dbReference>
<evidence type="ECO:0000256" key="1">
    <source>
        <dbReference type="ARBA" id="ARBA00004479"/>
    </source>
</evidence>
<keyword evidence="6" id="KW-0472">Membrane</keyword>
<dbReference type="SUPFAM" id="SSF48726">
    <property type="entry name" value="Immunoglobulin"/>
    <property type="match status" value="3"/>
</dbReference>
<keyword evidence="8" id="KW-0393">Immunoglobulin domain</keyword>
<keyword evidence="5" id="KW-1133">Transmembrane helix</keyword>
<proteinExistence type="inferred from homology"/>
<dbReference type="InterPro" id="IPR007110">
    <property type="entry name" value="Ig-like_dom"/>
</dbReference>
<dbReference type="Pfam" id="PF08205">
    <property type="entry name" value="C2-set_2"/>
    <property type="match status" value="1"/>
</dbReference>
<dbReference type="CDD" id="cd20987">
    <property type="entry name" value="IgC2_CD33_d2_like"/>
    <property type="match status" value="1"/>
</dbReference>
<dbReference type="Pfam" id="PF13927">
    <property type="entry name" value="Ig_3"/>
    <property type="match status" value="2"/>
</dbReference>
<feature type="domain" description="Ig-like" evidence="10">
    <location>
        <begin position="187"/>
        <end position="269"/>
    </location>
</feature>
<dbReference type="AlphaFoldDB" id="A0ABD0PLM9"/>
<keyword evidence="4" id="KW-0130">Cell adhesion</keyword>
<comment type="similarity">
    <text evidence="9">Belongs to the immunoglobulin superfamily. SIGLEC (sialic acid binding Ig-like lectin) family.</text>
</comment>
<dbReference type="PROSITE" id="PS50835">
    <property type="entry name" value="IG_LIKE"/>
    <property type="match status" value="3"/>
</dbReference>
<keyword evidence="7" id="KW-1015">Disulfide bond</keyword>
<dbReference type="GO" id="GO:0016020">
    <property type="term" value="C:membrane"/>
    <property type="evidence" value="ECO:0007669"/>
    <property type="project" value="UniProtKB-SubCell"/>
</dbReference>
<sequence length="271" mass="30112">QPNIDVPEEIVSDQSLDLTCYVPDNCPDMNPQIHWMYTDYLPDPVFTPDNVEESNTAVLSSTLTFTPKPMHNGQLLGCRVHYENTTFVYERLISLDIKYAPRTVWVNVSQEVMEGSSVVLHCDVDSNPAPTITWYFGEKELMSEVASNSSLPLDNLTPEEEGVYTCVGDNGYGSMNTSMYLAVNYPPREPWINESLTVLEGSSVSLQCNSKGNPMPTLTWLKDGELVGTITAEEGSVLELHEITPQAHGVYRCLAENEHGRASNSLNITVE</sequence>
<evidence type="ECO:0000256" key="4">
    <source>
        <dbReference type="ARBA" id="ARBA00022889"/>
    </source>
</evidence>
<dbReference type="Gene3D" id="2.60.40.10">
    <property type="entry name" value="Immunoglobulins"/>
    <property type="match status" value="3"/>
</dbReference>
<feature type="domain" description="Ig-like" evidence="10">
    <location>
        <begin position="101"/>
        <end position="182"/>
    </location>
</feature>
<comment type="caution">
    <text evidence="11">The sequence shown here is derived from an EMBL/GenBank/DDBJ whole genome shotgun (WGS) entry which is preliminary data.</text>
</comment>
<evidence type="ECO:0000313" key="12">
    <source>
        <dbReference type="Proteomes" id="UP001529510"/>
    </source>
</evidence>
<feature type="domain" description="Ig-like" evidence="10">
    <location>
        <begin position="2"/>
        <end position="94"/>
    </location>
</feature>
<evidence type="ECO:0000256" key="6">
    <source>
        <dbReference type="ARBA" id="ARBA00023136"/>
    </source>
</evidence>
<dbReference type="InterPro" id="IPR003599">
    <property type="entry name" value="Ig_sub"/>
</dbReference>
<evidence type="ECO:0000256" key="2">
    <source>
        <dbReference type="ARBA" id="ARBA00022692"/>
    </source>
</evidence>
<feature type="non-terminal residue" evidence="11">
    <location>
        <position position="1"/>
    </location>
</feature>
<reference evidence="11 12" key="1">
    <citation type="submission" date="2024-05" db="EMBL/GenBank/DDBJ databases">
        <title>Genome sequencing and assembly of Indian major carp, Cirrhinus mrigala (Hamilton, 1822).</title>
        <authorList>
            <person name="Mohindra V."/>
            <person name="Chowdhury L.M."/>
            <person name="Lal K."/>
            <person name="Jena J.K."/>
        </authorList>
    </citation>
    <scope>NUCLEOTIDE SEQUENCE [LARGE SCALE GENOMIC DNA]</scope>
    <source>
        <strain evidence="11">CM1030</strain>
        <tissue evidence="11">Blood</tissue>
    </source>
</reference>
<dbReference type="PANTHER" id="PTHR12035:SF107">
    <property type="entry name" value="MYELIN-ASSOCIATED GLYCOPROTEIN"/>
    <property type="match status" value="1"/>
</dbReference>
<gene>
    <name evidence="11" type="ORF">M9458_030742</name>
</gene>
<evidence type="ECO:0000256" key="5">
    <source>
        <dbReference type="ARBA" id="ARBA00022989"/>
    </source>
</evidence>
<dbReference type="InterPro" id="IPR036179">
    <property type="entry name" value="Ig-like_dom_sf"/>
</dbReference>
<comment type="subcellular location">
    <subcellularLocation>
        <location evidence="1">Membrane</location>
        <topology evidence="1">Single-pass type I membrane protein</topology>
    </subcellularLocation>
</comment>
<accession>A0ABD0PLM9</accession>
<dbReference type="InterPro" id="IPR051036">
    <property type="entry name" value="SIGLEC"/>
</dbReference>
<evidence type="ECO:0000259" key="10">
    <source>
        <dbReference type="PROSITE" id="PS50835"/>
    </source>
</evidence>
<organism evidence="11 12">
    <name type="scientific">Cirrhinus mrigala</name>
    <name type="common">Mrigala</name>
    <dbReference type="NCBI Taxonomy" id="683832"/>
    <lineage>
        <taxon>Eukaryota</taxon>
        <taxon>Metazoa</taxon>
        <taxon>Chordata</taxon>
        <taxon>Craniata</taxon>
        <taxon>Vertebrata</taxon>
        <taxon>Euteleostomi</taxon>
        <taxon>Actinopterygii</taxon>
        <taxon>Neopterygii</taxon>
        <taxon>Teleostei</taxon>
        <taxon>Ostariophysi</taxon>
        <taxon>Cypriniformes</taxon>
        <taxon>Cyprinidae</taxon>
        <taxon>Labeoninae</taxon>
        <taxon>Labeonini</taxon>
        <taxon>Cirrhinus</taxon>
    </lineage>
</organism>
<dbReference type="GO" id="GO:0030246">
    <property type="term" value="F:carbohydrate binding"/>
    <property type="evidence" value="ECO:0007669"/>
    <property type="project" value="UniProtKB-KW"/>
</dbReference>
<evidence type="ECO:0000313" key="11">
    <source>
        <dbReference type="EMBL" id="KAL0174774.1"/>
    </source>
</evidence>
<protein>
    <recommendedName>
        <fullName evidence="10">Ig-like domain-containing protein</fullName>
    </recommendedName>
</protein>
<dbReference type="GO" id="GO:0007155">
    <property type="term" value="P:cell adhesion"/>
    <property type="evidence" value="ECO:0007669"/>
    <property type="project" value="UniProtKB-KW"/>
</dbReference>
<dbReference type="InterPro" id="IPR013162">
    <property type="entry name" value="CD80_C2-set"/>
</dbReference>